<comment type="caution">
    <text evidence="6">The sequence shown here is derived from an EMBL/GenBank/DDBJ whole genome shotgun (WGS) entry which is preliminary data.</text>
</comment>
<evidence type="ECO:0000313" key="7">
    <source>
        <dbReference type="Proteomes" id="UP000807306"/>
    </source>
</evidence>
<sequence length="571" mass="66057">MPKKHSRKPPARDHVAFVVSSLSNPKEPQHCGTCLYTALILTTSNSSHDHAKQYYIPTSLRKKVDFWNALYTFIVQPRTDEEVESLLQQLARCYCPLAVCRYQSQAARMGAEDLVQRNSTLLFAPEDKKALYTHERITFVTKAFIILSAGLHGSGVKSVAKGLVQTWPTTPLDLLPFGADSLVQTLLQWYRFIPDPIIFGLAGRITHVCQFLLIPSLAKFQFSRTAILRGKEEVEAIQQHVQSASQDALRTDLIRLRYNWYTSTFLDYFRVIYDELPPPTRTRVLAGCETKAMQLFSMFLYIPNRPDSDSQTTDFSARSAAYCCQLFRFFHIHLHPHPNYPVHPSVTKMDKIYFTTIPASVRTVPTSVASHINCFHDEIQCNAYGCSDSIQSSRTNFQRCSRCQIVSYCSQECQIRAWRDEKIPHKRVCPILRLLIDTAGGLEMFINNPSQNREIMELGDLHERRVITLQRWEVAGVDRDLIQYVHGWTRWLNGDPKRIMPDGSWWNPGFEDYDEMVQRMKLPYHFLNRLLRWPCEEAWVKATLELLPFFEQEVDRYVEPLPQGWNTNCSM</sequence>
<dbReference type="EMBL" id="MU157849">
    <property type="protein sequence ID" value="KAF9528926.1"/>
    <property type="molecule type" value="Genomic_DNA"/>
</dbReference>
<evidence type="ECO:0000256" key="4">
    <source>
        <dbReference type="PROSITE-ProRule" id="PRU00134"/>
    </source>
</evidence>
<evidence type="ECO:0000256" key="3">
    <source>
        <dbReference type="ARBA" id="ARBA00022833"/>
    </source>
</evidence>
<gene>
    <name evidence="6" type="ORF">CPB83DRAFT_893896</name>
</gene>
<evidence type="ECO:0000259" key="5">
    <source>
        <dbReference type="PROSITE" id="PS50865"/>
    </source>
</evidence>
<dbReference type="PROSITE" id="PS50865">
    <property type="entry name" value="ZF_MYND_2"/>
    <property type="match status" value="1"/>
</dbReference>
<name>A0A9P6EG41_9AGAR</name>
<dbReference type="Proteomes" id="UP000807306">
    <property type="component" value="Unassembled WGS sequence"/>
</dbReference>
<proteinExistence type="predicted"/>
<reference evidence="6" key="1">
    <citation type="submission" date="2020-11" db="EMBL/GenBank/DDBJ databases">
        <authorList>
            <consortium name="DOE Joint Genome Institute"/>
            <person name="Ahrendt S."/>
            <person name="Riley R."/>
            <person name="Andreopoulos W."/>
            <person name="Labutti K."/>
            <person name="Pangilinan J."/>
            <person name="Ruiz-Duenas F.J."/>
            <person name="Barrasa J.M."/>
            <person name="Sanchez-Garcia M."/>
            <person name="Camarero S."/>
            <person name="Miyauchi S."/>
            <person name="Serrano A."/>
            <person name="Linde D."/>
            <person name="Babiker R."/>
            <person name="Drula E."/>
            <person name="Ayuso-Fernandez I."/>
            <person name="Pacheco R."/>
            <person name="Padilla G."/>
            <person name="Ferreira P."/>
            <person name="Barriuso J."/>
            <person name="Kellner H."/>
            <person name="Castanera R."/>
            <person name="Alfaro M."/>
            <person name="Ramirez L."/>
            <person name="Pisabarro A.G."/>
            <person name="Kuo A."/>
            <person name="Tritt A."/>
            <person name="Lipzen A."/>
            <person name="He G."/>
            <person name="Yan M."/>
            <person name="Ng V."/>
            <person name="Cullen D."/>
            <person name="Martin F."/>
            <person name="Rosso M.-N."/>
            <person name="Henrissat B."/>
            <person name="Hibbett D."/>
            <person name="Martinez A.T."/>
            <person name="Grigoriev I.V."/>
        </authorList>
    </citation>
    <scope>NUCLEOTIDE SEQUENCE</scope>
    <source>
        <strain evidence="6">CBS 506.95</strain>
    </source>
</reference>
<accession>A0A9P6EG41</accession>
<evidence type="ECO:0000313" key="6">
    <source>
        <dbReference type="EMBL" id="KAF9528926.1"/>
    </source>
</evidence>
<keyword evidence="7" id="KW-1185">Reference proteome</keyword>
<dbReference type="SUPFAM" id="SSF144232">
    <property type="entry name" value="HIT/MYND zinc finger-like"/>
    <property type="match status" value="1"/>
</dbReference>
<dbReference type="InterPro" id="IPR002893">
    <property type="entry name" value="Znf_MYND"/>
</dbReference>
<organism evidence="6 7">
    <name type="scientific">Crepidotus variabilis</name>
    <dbReference type="NCBI Taxonomy" id="179855"/>
    <lineage>
        <taxon>Eukaryota</taxon>
        <taxon>Fungi</taxon>
        <taxon>Dikarya</taxon>
        <taxon>Basidiomycota</taxon>
        <taxon>Agaricomycotina</taxon>
        <taxon>Agaricomycetes</taxon>
        <taxon>Agaricomycetidae</taxon>
        <taxon>Agaricales</taxon>
        <taxon>Agaricineae</taxon>
        <taxon>Crepidotaceae</taxon>
        <taxon>Crepidotus</taxon>
    </lineage>
</organism>
<keyword evidence="1" id="KW-0479">Metal-binding</keyword>
<protein>
    <recommendedName>
        <fullName evidence="5">MYND-type domain-containing protein</fullName>
    </recommendedName>
</protein>
<dbReference type="Pfam" id="PF01753">
    <property type="entry name" value="zf-MYND"/>
    <property type="match status" value="1"/>
</dbReference>
<dbReference type="Gene3D" id="6.10.140.2220">
    <property type="match status" value="1"/>
</dbReference>
<evidence type="ECO:0000256" key="2">
    <source>
        <dbReference type="ARBA" id="ARBA00022771"/>
    </source>
</evidence>
<keyword evidence="3" id="KW-0862">Zinc</keyword>
<dbReference type="GO" id="GO:0008270">
    <property type="term" value="F:zinc ion binding"/>
    <property type="evidence" value="ECO:0007669"/>
    <property type="project" value="UniProtKB-KW"/>
</dbReference>
<evidence type="ECO:0000256" key="1">
    <source>
        <dbReference type="ARBA" id="ARBA00022723"/>
    </source>
</evidence>
<keyword evidence="2 4" id="KW-0863">Zinc-finger</keyword>
<dbReference type="AlphaFoldDB" id="A0A9P6EG41"/>
<feature type="domain" description="MYND-type" evidence="5">
    <location>
        <begin position="383"/>
        <end position="429"/>
    </location>
</feature>
<dbReference type="OrthoDB" id="2998255at2759"/>